<name>A0ABQ4I3L9_9ACTN</name>
<evidence type="ECO:0000313" key="1">
    <source>
        <dbReference type="EMBL" id="GIJ12496.1"/>
    </source>
</evidence>
<dbReference type="SUPFAM" id="SSF63829">
    <property type="entry name" value="Calcium-dependent phosphotriesterase"/>
    <property type="match status" value="1"/>
</dbReference>
<proteinExistence type="predicted"/>
<keyword evidence="2" id="KW-1185">Reference proteome</keyword>
<evidence type="ECO:0000313" key="2">
    <source>
        <dbReference type="Proteomes" id="UP000647017"/>
    </source>
</evidence>
<gene>
    <name evidence="1" type="ORF">Van01_57100</name>
</gene>
<comment type="caution">
    <text evidence="1">The sequence shown here is derived from an EMBL/GenBank/DDBJ whole genome shotgun (WGS) entry which is preliminary data.</text>
</comment>
<organism evidence="1 2">
    <name type="scientific">Micromonospora andamanensis</name>
    <dbReference type="NCBI Taxonomy" id="1287068"/>
    <lineage>
        <taxon>Bacteria</taxon>
        <taxon>Bacillati</taxon>
        <taxon>Actinomycetota</taxon>
        <taxon>Actinomycetes</taxon>
        <taxon>Micromonosporales</taxon>
        <taxon>Micromonosporaceae</taxon>
        <taxon>Micromonospora</taxon>
    </lineage>
</organism>
<reference evidence="1 2" key="1">
    <citation type="submission" date="2021-01" db="EMBL/GenBank/DDBJ databases">
        <title>Whole genome shotgun sequence of Verrucosispora andamanensis NBRC 109075.</title>
        <authorList>
            <person name="Komaki H."/>
            <person name="Tamura T."/>
        </authorList>
    </citation>
    <scope>NUCLEOTIDE SEQUENCE [LARGE SCALE GENOMIC DNA]</scope>
    <source>
        <strain evidence="1 2">NBRC 109075</strain>
    </source>
</reference>
<protein>
    <submittedName>
        <fullName evidence="1">Uncharacterized protein</fullName>
    </submittedName>
</protein>
<dbReference type="Proteomes" id="UP000647017">
    <property type="component" value="Unassembled WGS sequence"/>
</dbReference>
<sequence length="281" mass="29776">MVLGATATAGGVIGLLTTMEPRCARGFVQGPNGNSLPYYEPVRPCSSALLRFEAGAWSRTGLDHLPVSYPMLALLPGGEALVVCPRRPWTGEGWNPHNAHVFAADGAHVRTLILGDNIVGLTVDDEGGIWTAHGEEGWKSVGGSGLVRWAAGGARLWGSGIACDEGAVNATRSAAWSFSGPTELTRVVASEQERYGSPLHDVHAIAFDGNRLLLAGAEHPGGRVDQLYRALLADGAVLRVDRVQVVDPAGRPLDSTIIASHGSRLYLHDHRDGFHVLDISM</sequence>
<dbReference type="EMBL" id="BOOZ01000054">
    <property type="protein sequence ID" value="GIJ12496.1"/>
    <property type="molecule type" value="Genomic_DNA"/>
</dbReference>
<accession>A0ABQ4I3L9</accession>